<sequence length="160" mass="18619">MKSNNPHPKPLCVIDRFHQLQTETESTGFRRTHKRRYGKTSKKEEVTIPLNISSPRIIFTTVFESVEIGCLTLFFPSVHGVEMQFLLRWGLRLSILEERGLMKTKGRFGSVASRQRGQRDNFEEWKLHHSRRNIVLSAVVLCFNRIKSSFTKPNPLSIFC</sequence>
<protein>
    <submittedName>
        <fullName evidence="1">Uncharacterized protein</fullName>
    </submittedName>
</protein>
<organism evidence="1 2">
    <name type="scientific">Vicia faba</name>
    <name type="common">Broad bean</name>
    <name type="synonym">Faba vulgaris</name>
    <dbReference type="NCBI Taxonomy" id="3906"/>
    <lineage>
        <taxon>Eukaryota</taxon>
        <taxon>Viridiplantae</taxon>
        <taxon>Streptophyta</taxon>
        <taxon>Embryophyta</taxon>
        <taxon>Tracheophyta</taxon>
        <taxon>Spermatophyta</taxon>
        <taxon>Magnoliopsida</taxon>
        <taxon>eudicotyledons</taxon>
        <taxon>Gunneridae</taxon>
        <taxon>Pentapetalae</taxon>
        <taxon>rosids</taxon>
        <taxon>fabids</taxon>
        <taxon>Fabales</taxon>
        <taxon>Fabaceae</taxon>
        <taxon>Papilionoideae</taxon>
        <taxon>50 kb inversion clade</taxon>
        <taxon>NPAAA clade</taxon>
        <taxon>Hologalegina</taxon>
        <taxon>IRL clade</taxon>
        <taxon>Fabeae</taxon>
        <taxon>Vicia</taxon>
    </lineage>
</organism>
<dbReference type="Proteomes" id="UP001157006">
    <property type="component" value="Chromosome 4"/>
</dbReference>
<evidence type="ECO:0000313" key="1">
    <source>
        <dbReference type="EMBL" id="CAI8608664.1"/>
    </source>
</evidence>
<gene>
    <name evidence="1" type="ORF">VFH_IV096800</name>
</gene>
<name>A0AAV1AHR8_VICFA</name>
<proteinExistence type="predicted"/>
<accession>A0AAV1AHR8</accession>
<dbReference type="EMBL" id="OX451739">
    <property type="protein sequence ID" value="CAI8608664.1"/>
    <property type="molecule type" value="Genomic_DNA"/>
</dbReference>
<evidence type="ECO:0000313" key="2">
    <source>
        <dbReference type="Proteomes" id="UP001157006"/>
    </source>
</evidence>
<keyword evidence="2" id="KW-1185">Reference proteome</keyword>
<reference evidence="1 2" key="1">
    <citation type="submission" date="2023-01" db="EMBL/GenBank/DDBJ databases">
        <authorList>
            <person name="Kreplak J."/>
        </authorList>
    </citation>
    <scope>NUCLEOTIDE SEQUENCE [LARGE SCALE GENOMIC DNA]</scope>
</reference>
<dbReference type="AlphaFoldDB" id="A0AAV1AHR8"/>